<feature type="transmembrane region" description="Helical" evidence="1">
    <location>
        <begin position="205"/>
        <end position="226"/>
    </location>
</feature>
<feature type="domain" description="Phosphatidic acid phosphatase type 2/haloperoxidase" evidence="2">
    <location>
        <begin position="112"/>
        <end position="220"/>
    </location>
</feature>
<evidence type="ECO:0000313" key="4">
    <source>
        <dbReference type="Proteomes" id="UP000293345"/>
    </source>
</evidence>
<sequence length="239" mass="25397">MKALDGSFFMHNRTTSRASVIAGGICVALFALLTVALLTVDRQPIAGDGSLVGLATFNLNARALLGQHDLAEKLSNILLIVPAICALAFAVVGSRQLIQGRHRWSVDRDLWLLLALYGAMLVLYVLFNCVSPNNRPILEDGMCEPSFPSSHTLLAVTMLGSSMMQIVQRMRAGGLRSAALIICGVATAGIVIARAMAGVHWATDILGGILLGTALVAFYHAIAFAAENHKAARGKHARL</sequence>
<gene>
    <name evidence="3" type="ORF">ET524_02440</name>
</gene>
<evidence type="ECO:0000256" key="1">
    <source>
        <dbReference type="SAM" id="Phobius"/>
    </source>
</evidence>
<evidence type="ECO:0000313" key="3">
    <source>
        <dbReference type="EMBL" id="RXZ53468.1"/>
    </source>
</evidence>
<dbReference type="InterPro" id="IPR000326">
    <property type="entry name" value="PAP2/HPO"/>
</dbReference>
<feature type="transmembrane region" description="Helical" evidence="1">
    <location>
        <begin position="77"/>
        <end position="98"/>
    </location>
</feature>
<feature type="transmembrane region" description="Helical" evidence="1">
    <location>
        <begin position="20"/>
        <end position="40"/>
    </location>
</feature>
<protein>
    <submittedName>
        <fullName evidence="3">Phosphatase PAP2 family protein</fullName>
    </submittedName>
</protein>
<accession>A0A4Q2JZF3</accession>
<dbReference type="Pfam" id="PF01569">
    <property type="entry name" value="PAP2"/>
    <property type="match status" value="1"/>
</dbReference>
<dbReference type="SUPFAM" id="SSF48317">
    <property type="entry name" value="Acid phosphatase/Vanadium-dependent haloperoxidase"/>
    <property type="match status" value="1"/>
</dbReference>
<keyword evidence="1" id="KW-0472">Membrane</keyword>
<comment type="caution">
    <text evidence="3">The sequence shown here is derived from an EMBL/GenBank/DDBJ whole genome shotgun (WGS) entry which is preliminary data.</text>
</comment>
<dbReference type="Gene3D" id="1.20.144.10">
    <property type="entry name" value="Phosphatidic acid phosphatase type 2/haloperoxidase"/>
    <property type="match status" value="1"/>
</dbReference>
<reference evidence="3 4" key="1">
    <citation type="submission" date="2019-01" db="EMBL/GenBank/DDBJ databases">
        <title>Senegalimassilia sp. nov. KGMB04484 isolated human feces.</title>
        <authorList>
            <person name="Han K.-I."/>
            <person name="Kim J.-S."/>
            <person name="Lee K.C."/>
            <person name="Suh M.K."/>
            <person name="Eom M.K."/>
            <person name="Lee J.H."/>
            <person name="Park S.-H."/>
            <person name="Kang S.W."/>
            <person name="Park J.-E."/>
            <person name="Oh B.S."/>
            <person name="Yu S.Y."/>
            <person name="Choi S.-H."/>
            <person name="Lee D.H."/>
            <person name="Yoon H."/>
            <person name="Kim B.-Y."/>
            <person name="Lee J.H."/>
            <person name="Lee J.-S."/>
        </authorList>
    </citation>
    <scope>NUCLEOTIDE SEQUENCE [LARGE SCALE GENOMIC DNA]</scope>
    <source>
        <strain evidence="3 4">KGMB04484</strain>
    </source>
</reference>
<dbReference type="InterPro" id="IPR036938">
    <property type="entry name" value="PAP2/HPO_sf"/>
</dbReference>
<feature type="transmembrane region" description="Helical" evidence="1">
    <location>
        <begin position="147"/>
        <end position="167"/>
    </location>
</feature>
<name>A0A4Q2JZF3_9ACTN</name>
<proteinExistence type="predicted"/>
<keyword evidence="1" id="KW-1133">Transmembrane helix</keyword>
<dbReference type="AlphaFoldDB" id="A0A4Q2JZF3"/>
<organism evidence="3 4">
    <name type="scientific">Senegalimassilia faecalis</name>
    <dbReference type="NCBI Taxonomy" id="2509433"/>
    <lineage>
        <taxon>Bacteria</taxon>
        <taxon>Bacillati</taxon>
        <taxon>Actinomycetota</taxon>
        <taxon>Coriobacteriia</taxon>
        <taxon>Coriobacteriales</taxon>
        <taxon>Coriobacteriaceae</taxon>
        <taxon>Senegalimassilia</taxon>
    </lineage>
</organism>
<feature type="transmembrane region" description="Helical" evidence="1">
    <location>
        <begin position="179"/>
        <end position="199"/>
    </location>
</feature>
<dbReference type="Proteomes" id="UP000293345">
    <property type="component" value="Unassembled WGS sequence"/>
</dbReference>
<evidence type="ECO:0000259" key="2">
    <source>
        <dbReference type="SMART" id="SM00014"/>
    </source>
</evidence>
<keyword evidence="1" id="KW-0812">Transmembrane</keyword>
<dbReference type="SMART" id="SM00014">
    <property type="entry name" value="acidPPc"/>
    <property type="match status" value="1"/>
</dbReference>
<dbReference type="EMBL" id="SDPW01000001">
    <property type="protein sequence ID" value="RXZ53468.1"/>
    <property type="molecule type" value="Genomic_DNA"/>
</dbReference>
<keyword evidence="4" id="KW-1185">Reference proteome</keyword>
<feature type="transmembrane region" description="Helical" evidence="1">
    <location>
        <begin position="110"/>
        <end position="127"/>
    </location>
</feature>